<feature type="transmembrane region" description="Helical" evidence="1">
    <location>
        <begin position="88"/>
        <end position="111"/>
    </location>
</feature>
<keyword evidence="1" id="KW-0812">Transmembrane</keyword>
<keyword evidence="1" id="KW-0472">Membrane</keyword>
<organism evidence="2 3">
    <name type="scientific">Winogradskyella pelagia</name>
    <dbReference type="NCBI Taxonomy" id="2819984"/>
    <lineage>
        <taxon>Bacteria</taxon>
        <taxon>Pseudomonadati</taxon>
        <taxon>Bacteroidota</taxon>
        <taxon>Flavobacteriia</taxon>
        <taxon>Flavobacteriales</taxon>
        <taxon>Flavobacteriaceae</taxon>
        <taxon>Winogradskyella</taxon>
    </lineage>
</organism>
<feature type="transmembrane region" description="Helical" evidence="1">
    <location>
        <begin position="40"/>
        <end position="68"/>
    </location>
</feature>
<evidence type="ECO:0000313" key="2">
    <source>
        <dbReference type="EMBL" id="MBO3115897.1"/>
    </source>
</evidence>
<gene>
    <name evidence="2" type="ORF">J4050_04015</name>
</gene>
<evidence type="ECO:0008006" key="4">
    <source>
        <dbReference type="Google" id="ProtNLM"/>
    </source>
</evidence>
<feature type="transmembrane region" description="Helical" evidence="1">
    <location>
        <begin position="147"/>
        <end position="171"/>
    </location>
</feature>
<name>A0ABS3SZI7_9FLAO</name>
<dbReference type="EMBL" id="JAGEVF010000002">
    <property type="protein sequence ID" value="MBO3115897.1"/>
    <property type="molecule type" value="Genomic_DNA"/>
</dbReference>
<evidence type="ECO:0000313" key="3">
    <source>
        <dbReference type="Proteomes" id="UP000676776"/>
    </source>
</evidence>
<dbReference type="RefSeq" id="WP_208152662.1">
    <property type="nucleotide sequence ID" value="NZ_JAGEVF010000002.1"/>
</dbReference>
<comment type="caution">
    <text evidence="2">The sequence shown here is derived from an EMBL/GenBank/DDBJ whole genome shotgun (WGS) entry which is preliminary data.</text>
</comment>
<reference evidence="2 3" key="1">
    <citation type="submission" date="2021-03" db="EMBL/GenBank/DDBJ databases">
        <title>Winogradskyella sp. nov., isolated from costal sediment.</title>
        <authorList>
            <person name="Gao C."/>
        </authorList>
    </citation>
    <scope>NUCLEOTIDE SEQUENCE [LARGE SCALE GENOMIC DNA]</scope>
    <source>
        <strain evidence="2 3">DF17</strain>
    </source>
</reference>
<protein>
    <recommendedName>
        <fullName evidence="4">DUF975 family protein</fullName>
    </recommendedName>
</protein>
<accession>A0ABS3SZI7</accession>
<feature type="transmembrane region" description="Helical" evidence="1">
    <location>
        <begin position="203"/>
        <end position="231"/>
    </location>
</feature>
<keyword evidence="3" id="KW-1185">Reference proteome</keyword>
<dbReference type="Proteomes" id="UP000676776">
    <property type="component" value="Unassembled WGS sequence"/>
</dbReference>
<proteinExistence type="predicted"/>
<sequence>MTVSEIQQRIQNAKPLDFSSIFNQAIELFKKIWVQGLITVILNMVLVIPVMMVIYIPLIFMGVLDAYSVNSIDEYGYDNYNEPELSPIVMLIMFVVYIFAVAAVSTITMALRAAFYRICKMKDFDEMGKEDYFYFLKKKYLAKSLKLALASMGIALLAALLCFLPLIYAIVPLSYVYVVYAFNPDKSISEILRLSFDLGNKKWLLTLGLLFICGLLAGIVGFVLCFIGIYVTQSFSYLGPYLIYKDVVGFEDEDMTPRIEEHSSM</sequence>
<evidence type="ECO:0000256" key="1">
    <source>
        <dbReference type="SAM" id="Phobius"/>
    </source>
</evidence>
<keyword evidence="1" id="KW-1133">Transmembrane helix</keyword>